<keyword evidence="11" id="KW-1185">Reference proteome</keyword>
<dbReference type="GO" id="GO:0046872">
    <property type="term" value="F:metal ion binding"/>
    <property type="evidence" value="ECO:0007669"/>
    <property type="project" value="UniProtKB-KW"/>
</dbReference>
<dbReference type="GO" id="GO:0015293">
    <property type="term" value="F:symporter activity"/>
    <property type="evidence" value="ECO:0007669"/>
    <property type="project" value="UniProtKB-KW"/>
</dbReference>
<sequence>MAGASETDNFHGNSVENGHASRTNKDLSDLDGDPVVAADLPVKSSVEEREQWSSKLDFLLALIGFSVGLGNVWRFPYLCFKNGGGAFLIPYLICLVIGGVPLLLMELGLGQFMAQGGIGVWKISPLFKGIGLGSVVILILLDIYYNIILAWGIYYMFMSFTSVLPWSHCGNDFNTYTCRDPNLIGVPGSTFWVCDHFWLNETLPPLPSDSVNVSEALQNCTDLEGINRTSSVTEFWERKILQIHLSEGLHDIGLPNWQLTLCLLLAWALVYLCVFKGVKSSGKVVYFTATFPYILITILLVRAVTLENAKEGLLYYVKPDLNRLADGQTWLDAATQIFFSYSLGLGNMAALGSYNSFNHNFFRDGVIFAIVNSFTSIYSGIVIFSVLGFMAGQQGVQVSEVAKSGPGLAFIAYPEAVVQMPVAPLWAVLFFFMLLLLGIDSEFVGVEGLATAIVDSFPSLRKGKRRPLFVLAMCSVLFLAGIPMTCYGGMYLFQLFDNYAASGFALLWVAFFESVVIGWVYGADKFYDDFQKMLNWRPNPYLKICWMFLTPAFTMGIFIFSCVSYSPLIYNDYEYPPWGQALGWLMATASMVQVPIFFIYKMLTTTGSLRERWTYLTTAKLQAHQMESYKEDTPMANELMMVPSAPPVVSSEEPPSYDATMNVEMAEKGGLLLDHSS</sequence>
<comment type="similarity">
    <text evidence="8">Belongs to the sodium:neurotransmitter symporter (SNF) (TC 2.A.22) family.</text>
</comment>
<proteinExistence type="inferred from homology"/>
<evidence type="ECO:0000313" key="12">
    <source>
        <dbReference type="RefSeq" id="XP_022090620.1"/>
    </source>
</evidence>
<dbReference type="OrthoDB" id="6581954at2759"/>
<feature type="transmembrane region" description="Helical" evidence="10">
    <location>
        <begin position="366"/>
        <end position="391"/>
    </location>
</feature>
<feature type="binding site" evidence="6">
    <location>
        <position position="67"/>
    </location>
    <ligand>
        <name>Na(+)</name>
        <dbReference type="ChEBI" id="CHEBI:29101"/>
        <label>1</label>
    </ligand>
</feature>
<dbReference type="SUPFAM" id="SSF161070">
    <property type="entry name" value="SNF-like"/>
    <property type="match status" value="1"/>
</dbReference>
<feature type="compositionally biased region" description="Polar residues" evidence="9">
    <location>
        <begin position="1"/>
        <end position="16"/>
    </location>
</feature>
<feature type="binding site" evidence="6">
    <location>
        <position position="441"/>
    </location>
    <ligand>
        <name>Na(+)</name>
        <dbReference type="ChEBI" id="CHEBI:29101"/>
        <label>1</label>
    </ligand>
</feature>
<dbReference type="PANTHER" id="PTHR11616:SF309">
    <property type="entry name" value="TRANSPORTER"/>
    <property type="match status" value="1"/>
</dbReference>
<feature type="binding site" evidence="6">
    <location>
        <position position="440"/>
    </location>
    <ligand>
        <name>Na(+)</name>
        <dbReference type="ChEBI" id="CHEBI:29101"/>
        <label>1</label>
    </ligand>
</feature>
<feature type="disulfide bond" evidence="7">
    <location>
        <begin position="169"/>
        <end position="178"/>
    </location>
</feature>
<dbReference type="InterPro" id="IPR000175">
    <property type="entry name" value="Na/ntran_symport"/>
</dbReference>
<feature type="region of interest" description="Disordered" evidence="9">
    <location>
        <begin position="1"/>
        <end position="32"/>
    </location>
</feature>
<evidence type="ECO:0000313" key="11">
    <source>
        <dbReference type="Proteomes" id="UP000694845"/>
    </source>
</evidence>
<feature type="binding site" evidence="6">
    <location>
        <position position="372"/>
    </location>
    <ligand>
        <name>Na(+)</name>
        <dbReference type="ChEBI" id="CHEBI:29101"/>
        <label>1</label>
    </ligand>
</feature>
<dbReference type="PROSITE" id="PS00610">
    <property type="entry name" value="NA_NEUROTRAN_SYMP_1"/>
    <property type="match status" value="1"/>
</dbReference>
<dbReference type="Pfam" id="PF00209">
    <property type="entry name" value="SNF"/>
    <property type="match status" value="1"/>
</dbReference>
<dbReference type="GO" id="GO:0006865">
    <property type="term" value="P:amino acid transport"/>
    <property type="evidence" value="ECO:0007669"/>
    <property type="project" value="TreeGrafter"/>
</dbReference>
<keyword evidence="6" id="KW-0915">Sodium</keyword>
<feature type="transmembrane region" description="Helical" evidence="10">
    <location>
        <begin position="257"/>
        <end position="275"/>
    </location>
</feature>
<accession>A0A8B7YE01</accession>
<evidence type="ECO:0000256" key="10">
    <source>
        <dbReference type="SAM" id="Phobius"/>
    </source>
</evidence>
<feature type="transmembrane region" description="Helical" evidence="10">
    <location>
        <begin position="333"/>
        <end position="354"/>
    </location>
</feature>
<keyword evidence="3 8" id="KW-0812">Transmembrane</keyword>
<dbReference type="CDD" id="cd11496">
    <property type="entry name" value="SLC6sbd-TauT-like"/>
    <property type="match status" value="1"/>
</dbReference>
<feature type="transmembrane region" description="Helical" evidence="10">
    <location>
        <begin position="411"/>
        <end position="437"/>
    </location>
</feature>
<feature type="binding site" evidence="6">
    <location>
        <position position="437"/>
    </location>
    <ligand>
        <name>Na(+)</name>
        <dbReference type="ChEBI" id="CHEBI:29101"/>
        <label>1</label>
    </ligand>
</feature>
<dbReference type="PROSITE" id="PS00754">
    <property type="entry name" value="NA_NEUROTRAN_SYMP_2"/>
    <property type="match status" value="1"/>
</dbReference>
<organism evidence="11 12">
    <name type="scientific">Acanthaster planci</name>
    <name type="common">Crown-of-thorns starfish</name>
    <dbReference type="NCBI Taxonomy" id="133434"/>
    <lineage>
        <taxon>Eukaryota</taxon>
        <taxon>Metazoa</taxon>
        <taxon>Echinodermata</taxon>
        <taxon>Eleutherozoa</taxon>
        <taxon>Asterozoa</taxon>
        <taxon>Asteroidea</taxon>
        <taxon>Valvatacea</taxon>
        <taxon>Valvatida</taxon>
        <taxon>Acanthasteridae</taxon>
        <taxon>Acanthaster</taxon>
    </lineage>
</organism>
<comment type="subcellular location">
    <subcellularLocation>
        <location evidence="1">Membrane</location>
        <topology evidence="1">Multi-pass membrane protein</topology>
    </subcellularLocation>
</comment>
<feature type="binding site" evidence="6">
    <location>
        <position position="340"/>
    </location>
    <ligand>
        <name>Na(+)</name>
        <dbReference type="ChEBI" id="CHEBI:29101"/>
        <label>1</label>
    </ligand>
</feature>
<evidence type="ECO:0000256" key="4">
    <source>
        <dbReference type="ARBA" id="ARBA00022989"/>
    </source>
</evidence>
<name>A0A8B7YE01_ACAPL</name>
<evidence type="ECO:0000256" key="9">
    <source>
        <dbReference type="SAM" id="MobiDB-lite"/>
    </source>
</evidence>
<evidence type="ECO:0000256" key="8">
    <source>
        <dbReference type="RuleBase" id="RU003732"/>
    </source>
</evidence>
<dbReference type="GO" id="GO:0005886">
    <property type="term" value="C:plasma membrane"/>
    <property type="evidence" value="ECO:0007669"/>
    <property type="project" value="TreeGrafter"/>
</dbReference>
<protein>
    <recommendedName>
        <fullName evidence="8">Transporter</fullName>
    </recommendedName>
</protein>
<feature type="transmembrane region" description="Helical" evidence="10">
    <location>
        <begin position="581"/>
        <end position="600"/>
    </location>
</feature>
<dbReference type="RefSeq" id="XP_022090620.1">
    <property type="nucleotide sequence ID" value="XM_022234928.1"/>
</dbReference>
<dbReference type="AlphaFoldDB" id="A0A8B7YE01"/>
<keyword evidence="7" id="KW-1015">Disulfide bond</keyword>
<dbReference type="PANTHER" id="PTHR11616">
    <property type="entry name" value="SODIUM/CHLORIDE DEPENDENT TRANSPORTER"/>
    <property type="match status" value="1"/>
</dbReference>
<dbReference type="GO" id="GO:0035725">
    <property type="term" value="P:sodium ion transmembrane transport"/>
    <property type="evidence" value="ECO:0007669"/>
    <property type="project" value="TreeGrafter"/>
</dbReference>
<evidence type="ECO:0000256" key="1">
    <source>
        <dbReference type="ARBA" id="ARBA00004141"/>
    </source>
</evidence>
<evidence type="ECO:0000256" key="7">
    <source>
        <dbReference type="PIRSR" id="PIRSR600175-2"/>
    </source>
</evidence>
<feature type="transmembrane region" description="Helical" evidence="10">
    <location>
        <begin position="130"/>
        <end position="157"/>
    </location>
</feature>
<dbReference type="PROSITE" id="PS50267">
    <property type="entry name" value="NA_NEUROTRAN_SYMP_3"/>
    <property type="match status" value="1"/>
</dbReference>
<evidence type="ECO:0000256" key="6">
    <source>
        <dbReference type="PIRSR" id="PIRSR600175-1"/>
    </source>
</evidence>
<keyword evidence="6" id="KW-0479">Metal-binding</keyword>
<dbReference type="GeneID" id="110979275"/>
<keyword evidence="5 10" id="KW-0472">Membrane</keyword>
<feature type="transmembrane region" description="Helical" evidence="10">
    <location>
        <begin position="58"/>
        <end position="76"/>
    </location>
</feature>
<keyword evidence="2 8" id="KW-0813">Transport</keyword>
<reference evidence="12" key="1">
    <citation type="submission" date="2025-08" db="UniProtKB">
        <authorList>
            <consortium name="RefSeq"/>
        </authorList>
    </citation>
    <scope>IDENTIFICATION</scope>
</reference>
<feature type="binding site" evidence="6">
    <location>
        <position position="64"/>
    </location>
    <ligand>
        <name>Na(+)</name>
        <dbReference type="ChEBI" id="CHEBI:29101"/>
        <label>1</label>
    </ligand>
</feature>
<dbReference type="PRINTS" id="PR00176">
    <property type="entry name" value="NANEUSMPORT"/>
</dbReference>
<gene>
    <name evidence="12" type="primary">LOC110979275</name>
</gene>
<dbReference type="KEGG" id="aplc:110979275"/>
<feature type="transmembrane region" description="Helical" evidence="10">
    <location>
        <begin position="544"/>
        <end position="569"/>
    </location>
</feature>
<feature type="transmembrane region" description="Helical" evidence="10">
    <location>
        <begin position="468"/>
        <end position="493"/>
    </location>
</feature>
<evidence type="ECO:0000256" key="3">
    <source>
        <dbReference type="ARBA" id="ARBA00022692"/>
    </source>
</evidence>
<dbReference type="Proteomes" id="UP000694845">
    <property type="component" value="Unplaced"/>
</dbReference>
<keyword evidence="8" id="KW-0769">Symport</keyword>
<keyword evidence="4 10" id="KW-1133">Transmembrane helix</keyword>
<feature type="transmembrane region" description="Helical" evidence="10">
    <location>
        <begin position="88"/>
        <end position="109"/>
    </location>
</feature>
<dbReference type="OMA" id="KICWMFL"/>
<feature type="binding site" evidence="6">
    <location>
        <position position="71"/>
    </location>
    <ligand>
        <name>Na(+)</name>
        <dbReference type="ChEBI" id="CHEBI:29101"/>
        <label>1</label>
    </ligand>
</feature>
<feature type="transmembrane region" description="Helical" evidence="10">
    <location>
        <begin position="284"/>
        <end position="304"/>
    </location>
</feature>
<evidence type="ECO:0000256" key="2">
    <source>
        <dbReference type="ARBA" id="ARBA00022448"/>
    </source>
</evidence>
<feature type="transmembrane region" description="Helical" evidence="10">
    <location>
        <begin position="499"/>
        <end position="523"/>
    </location>
</feature>
<dbReference type="InterPro" id="IPR037272">
    <property type="entry name" value="SNS_sf"/>
</dbReference>
<evidence type="ECO:0000256" key="5">
    <source>
        <dbReference type="ARBA" id="ARBA00023136"/>
    </source>
</evidence>